<gene>
    <name evidence="7" type="ORF">DdX_08952</name>
</gene>
<reference evidence="7" key="1">
    <citation type="submission" date="2022-01" db="EMBL/GenBank/DDBJ databases">
        <title>Genome Sequence Resource for Two Populations of Ditylenchus destructor, the Migratory Endoparasitic Phytonematode.</title>
        <authorList>
            <person name="Zhang H."/>
            <person name="Lin R."/>
            <person name="Xie B."/>
        </authorList>
    </citation>
    <scope>NUCLEOTIDE SEQUENCE</scope>
    <source>
        <strain evidence="7">BazhouSP</strain>
    </source>
</reference>
<dbReference type="InterPro" id="IPR036940">
    <property type="entry name" value="PI3/4_kinase_cat_sf"/>
</dbReference>
<dbReference type="PROSITE" id="PS00916">
    <property type="entry name" value="PI3_4_KINASE_2"/>
    <property type="match status" value="1"/>
</dbReference>
<dbReference type="GO" id="GO:0005886">
    <property type="term" value="C:plasma membrane"/>
    <property type="evidence" value="ECO:0007669"/>
    <property type="project" value="TreeGrafter"/>
</dbReference>
<dbReference type="Gene3D" id="1.25.40.70">
    <property type="entry name" value="Phosphatidylinositol 3-kinase, accessory domain (PIK)"/>
    <property type="match status" value="1"/>
</dbReference>
<dbReference type="Pfam" id="PF00454">
    <property type="entry name" value="PI3_PI4_kinase"/>
    <property type="match status" value="1"/>
</dbReference>
<dbReference type="SMART" id="SM00145">
    <property type="entry name" value="PI3Ka"/>
    <property type="match status" value="1"/>
</dbReference>
<sequence>MGIIEDFAFDNLYCIALCNAEMKDVSYVQIQRVILGQISTGIENVPFNHNVRSALLAAGMYALHSQGENLEPVSDFLIKTLGVVPRVRWFDDAAVNKSDKVTIYEQFMFCFNTILSDLSAHYPHVRNKIVKAQVELLKSLTNEICKIGYKIDYHQSEQSEVPNVDLMKSLCMLIGFVRSLGRYSPALADPLILQIFPQPFKRKQTSASKVDGKCRDGNLRLSTDMSNWFWNETSSERATSSLSTKKMFSKHGSSFVNEKMSATESPLLFSFDDEIGIITDCVKMLLNFDLLARLDKFAEDVFLSAELRKFPYRTVSETLVLVCTTMLRDILQPYSINEQKTPDLISYANEINAFALELFKRGQVKLAQRSMIEDRRLIALRPGVTGTHNRKLDRDAVVNRVKMLIIANSICMELIVWSAIDENDGDVICTTISEKMAQPHRNVVAHMPVNVTALEALGGLAQKFPNLANSVIVRLLCSFLLEPCPMLLKLNNDKYDKKASRDNDPRDEQQTAKRKAGLIGLRTAAIDSLCMALTSALEVDRSSVQACLASLSSRLYMVASEADINSVLVSENVIMILGRIGVAFVDDNAYSELILQIFLQRFSNPPSSQDSLIIASLADMWIAGARTIHDGIMKLFTRITIESSNRIYSPEPDNAEHKFSHVSLAVDNALARMAISIEGVENRMSFLIRLLELFVQLGVEGKRIGEKTKFTVKMSSGAGNLGVLIPKIAALLSHMPPIWEPTVKLRNMFRDFWFYCDVLGFDSSRAGLWPDEWYKAVCIIATKSPTITAELNFKSEIIDNAAVKIDGISPTELQNIRNTVCEEIEHYPDAVAIINRMDVAQCIYLLSVCRLEKMRITYSRDKESVHLIFKYLEDKSIRKDKSGMWQCLLTASTYVFKEFVIEAKRRQNESEDMESQLEYHAQFLLVQFNNQIPEIRRVADNFLSRLIDSFPFLLWNGKIISTALKLMQGLIRNIDDDRDCKHSNLTVDNLPWSIHLQDTLEARKSVAKDFSKRCEQILCESMKWAPGLTNSYLLEYIRRTDSINDRSLRLTIGTVLNCAEKDVFGATLLNTSTTKGTDTAVADISAYLSVLSQRSDYLGQIKGMLSMLKETHESTEAAEHALFDHLERQLEIACDSDSDEKFSKAIFLMSAFFIHNTEQNYKLLHTLTWAPLKRFTEFTMRLCVMCWNWILVAKENIQLDFLQEMASCWTEIAHRGWGLFTRDQNLDCPLSVEKCFKRLSPEIIPHAIWINFLVERVSLARYCKQEYLDLFEVTFIQTLSSHLGDAVLNQALYTQQIYGDGGPNANIIAPLMTRSIEAAGVRFRLLSSVLHMIQGDGSNIGRMSTNILLRQRVYAVAFDYFTLPPQTPTQKNAQLRYDIKQLIAFWQALYADGKYIKKEIFQTNDSELTLSGLQQVLASQYDANLQMRSMGQTWHGTASGNAGWANTITIVASQNRNGSTTRISAGAKRPDNASRDRDVERLIKNCLRKRQLLLLFISNEIERMSAWLHPISDQLEEGEAELDQYLKNILSDARSDQKQMKETTKFAWEISPQMAVHLAERFRMHTTVRVTLQDLIRAQPECVSHMPEALELLLGDTSTNYDSLDLSHVLTWKNCSPVMALAILCPRLYNPHSITIQYAVRVLRSVPRDVLLLYIPQIVQAVRWDTMGYVSDLIIWLSSHSQLLAHQLLWNMKANMYLDEDAKIEDPVLFRPLKAIVDKILAHLEGAAYRFYRAEFELFDAITKISGAIKPLPKGEARKKACLKALAEIQIGNITYLPSNPDAIILELDHSSATPMQSAAKAPFLARFKIRHSGVKEVEKIAMARTKNNSESLLSTLTKDSSWVGGKDAIGWKAAIFKVGDDVRQDMLALQLMQLMKNICDQLDIDVTLFPYRVIATNPGCGVIECVPDSRSRDQLGRQTDFGLFEYFVTKYGEENSEGFQKARRNFIKSMAAYSVFSFLLQIKDRHNGNIMLNSAGNIIHIDFGFMFESSPGGNLGFEPDFKLSQEMVDIMGHKMESAAFRQFATLCVQVYLAVRSYHKAFISLVSIMLDTKLPCFRGKTIQLLRNRFVPEVTDREAARYMMTIINNCYTNLRSKMYDQIQYIQNDIPY</sequence>
<feature type="domain" description="PIK helical" evidence="6">
    <location>
        <begin position="1530"/>
        <end position="1716"/>
    </location>
</feature>
<evidence type="ECO:0000256" key="3">
    <source>
        <dbReference type="ARBA" id="ARBA00022679"/>
    </source>
</evidence>
<dbReference type="InterPro" id="IPR015433">
    <property type="entry name" value="PI3/4_kinase"/>
</dbReference>
<organism evidence="7 8">
    <name type="scientific">Ditylenchus destructor</name>
    <dbReference type="NCBI Taxonomy" id="166010"/>
    <lineage>
        <taxon>Eukaryota</taxon>
        <taxon>Metazoa</taxon>
        <taxon>Ecdysozoa</taxon>
        <taxon>Nematoda</taxon>
        <taxon>Chromadorea</taxon>
        <taxon>Rhabditida</taxon>
        <taxon>Tylenchina</taxon>
        <taxon>Tylenchomorpha</taxon>
        <taxon>Sphaerularioidea</taxon>
        <taxon>Anguinidae</taxon>
        <taxon>Anguininae</taxon>
        <taxon>Ditylenchus</taxon>
    </lineage>
</organism>
<dbReference type="EMBL" id="JAKKPZ010000015">
    <property type="protein sequence ID" value="KAI1713438.1"/>
    <property type="molecule type" value="Genomic_DNA"/>
</dbReference>
<dbReference type="GO" id="GO:0004430">
    <property type="term" value="F:1-phosphatidylinositol 4-kinase activity"/>
    <property type="evidence" value="ECO:0007669"/>
    <property type="project" value="UniProtKB-EC"/>
</dbReference>
<dbReference type="InterPro" id="IPR045495">
    <property type="entry name" value="PI4K_N"/>
</dbReference>
<evidence type="ECO:0000259" key="5">
    <source>
        <dbReference type="PROSITE" id="PS50290"/>
    </source>
</evidence>
<keyword evidence="4" id="KW-0418">Kinase</keyword>
<dbReference type="GO" id="GO:0048015">
    <property type="term" value="P:phosphatidylinositol-mediated signaling"/>
    <property type="evidence" value="ECO:0007669"/>
    <property type="project" value="TreeGrafter"/>
</dbReference>
<dbReference type="InterPro" id="IPR001263">
    <property type="entry name" value="PI3K_accessory_dom"/>
</dbReference>
<proteinExistence type="inferred from homology"/>
<dbReference type="FunFam" id="1.10.1070.11:FF:000005">
    <property type="entry name" value="Phosphatidylinositol 4-kinase, catalytic, alpha"/>
    <property type="match status" value="1"/>
</dbReference>
<feature type="domain" description="PI3K/PI4K catalytic" evidence="5">
    <location>
        <begin position="1828"/>
        <end position="2094"/>
    </location>
</feature>
<dbReference type="PROSITE" id="PS50290">
    <property type="entry name" value="PI3_4_KINASE_3"/>
    <property type="match status" value="1"/>
</dbReference>
<evidence type="ECO:0000256" key="2">
    <source>
        <dbReference type="ARBA" id="ARBA00012169"/>
    </source>
</evidence>
<comment type="similarity">
    <text evidence="1">Belongs to the PI3/PI4-kinase family. Type III PI4K subfamily.</text>
</comment>
<evidence type="ECO:0000256" key="4">
    <source>
        <dbReference type="ARBA" id="ARBA00022777"/>
    </source>
</evidence>
<evidence type="ECO:0000256" key="1">
    <source>
        <dbReference type="ARBA" id="ARBA00006209"/>
    </source>
</evidence>
<dbReference type="SUPFAM" id="SSF48371">
    <property type="entry name" value="ARM repeat"/>
    <property type="match status" value="1"/>
</dbReference>
<evidence type="ECO:0000313" key="7">
    <source>
        <dbReference type="EMBL" id="KAI1713438.1"/>
    </source>
</evidence>
<dbReference type="CDD" id="cd05167">
    <property type="entry name" value="PI4Kc_III_alpha"/>
    <property type="match status" value="1"/>
</dbReference>
<name>A0AAD4N6W5_9BILA</name>
<dbReference type="Pfam" id="PF19274">
    <property type="entry name" value="PI4K_N"/>
    <property type="match status" value="3"/>
</dbReference>
<dbReference type="FunFam" id="1.25.40.70:FF:000011">
    <property type="entry name" value="Phosphatidylinositol 4-kinase alpha"/>
    <property type="match status" value="1"/>
</dbReference>
<dbReference type="Gene3D" id="3.30.1010.10">
    <property type="entry name" value="Phosphatidylinositol 3-kinase Catalytic Subunit, Chain A, domain 4"/>
    <property type="match status" value="1"/>
</dbReference>
<dbReference type="SUPFAM" id="SSF56112">
    <property type="entry name" value="Protein kinase-like (PK-like)"/>
    <property type="match status" value="1"/>
</dbReference>
<keyword evidence="8" id="KW-1185">Reference proteome</keyword>
<comment type="caution">
    <text evidence="7">The sequence shown here is derived from an EMBL/GenBank/DDBJ whole genome shotgun (WGS) entry which is preliminary data.</text>
</comment>
<dbReference type="InterPro" id="IPR042236">
    <property type="entry name" value="PI3K_accessory_sf"/>
</dbReference>
<dbReference type="FunFam" id="3.30.1010.10:FF:000009">
    <property type="entry name" value="Phosphatidylinositol 4-kinase, catalytic, alpha"/>
    <property type="match status" value="1"/>
</dbReference>
<dbReference type="Gene3D" id="1.10.1070.11">
    <property type="entry name" value="Phosphatidylinositol 3-/4-kinase, catalytic domain"/>
    <property type="match status" value="1"/>
</dbReference>
<dbReference type="PANTHER" id="PTHR10048">
    <property type="entry name" value="PHOSPHATIDYLINOSITOL KINASE"/>
    <property type="match status" value="1"/>
</dbReference>
<dbReference type="InterPro" id="IPR000403">
    <property type="entry name" value="PI3/4_kinase_cat_dom"/>
</dbReference>
<dbReference type="Proteomes" id="UP001201812">
    <property type="component" value="Unassembled WGS sequence"/>
</dbReference>
<dbReference type="PANTHER" id="PTHR10048:SF15">
    <property type="entry name" value="PHOSPHATIDYLINOSITOL 4-KINASE ALPHA"/>
    <property type="match status" value="1"/>
</dbReference>
<evidence type="ECO:0000259" key="6">
    <source>
        <dbReference type="PROSITE" id="PS51545"/>
    </source>
</evidence>
<protein>
    <recommendedName>
        <fullName evidence="2">1-phosphatidylinositol 4-kinase</fullName>
        <ecNumber evidence="2">2.7.1.67</ecNumber>
    </recommendedName>
</protein>
<dbReference type="InterPro" id="IPR016024">
    <property type="entry name" value="ARM-type_fold"/>
</dbReference>
<dbReference type="InterPro" id="IPR011009">
    <property type="entry name" value="Kinase-like_dom_sf"/>
</dbReference>
<dbReference type="InterPro" id="IPR018936">
    <property type="entry name" value="PI3/4_kinase_CS"/>
</dbReference>
<dbReference type="PROSITE" id="PS00915">
    <property type="entry name" value="PI3_4_KINASE_1"/>
    <property type="match status" value="1"/>
</dbReference>
<dbReference type="Pfam" id="PF00613">
    <property type="entry name" value="PI3Ka"/>
    <property type="match status" value="1"/>
</dbReference>
<dbReference type="GO" id="GO:0005737">
    <property type="term" value="C:cytoplasm"/>
    <property type="evidence" value="ECO:0007669"/>
    <property type="project" value="TreeGrafter"/>
</dbReference>
<dbReference type="PROSITE" id="PS51545">
    <property type="entry name" value="PIK_HELICAL"/>
    <property type="match status" value="1"/>
</dbReference>
<keyword evidence="3" id="KW-0808">Transferase</keyword>
<dbReference type="GO" id="GO:0046854">
    <property type="term" value="P:phosphatidylinositol phosphate biosynthetic process"/>
    <property type="evidence" value="ECO:0007669"/>
    <property type="project" value="InterPro"/>
</dbReference>
<dbReference type="EC" id="2.7.1.67" evidence="2"/>
<evidence type="ECO:0000313" key="8">
    <source>
        <dbReference type="Proteomes" id="UP001201812"/>
    </source>
</evidence>
<accession>A0AAD4N6W5</accession>
<dbReference type="SMART" id="SM00146">
    <property type="entry name" value="PI3Kc"/>
    <property type="match status" value="1"/>
</dbReference>